<keyword evidence="1" id="KW-0175">Coiled coil</keyword>
<feature type="region of interest" description="Disordered" evidence="2">
    <location>
        <begin position="454"/>
        <end position="477"/>
    </location>
</feature>
<dbReference type="EMBL" id="JACEFO010000592">
    <property type="protein sequence ID" value="KAF8762993.1"/>
    <property type="molecule type" value="Genomic_DNA"/>
</dbReference>
<comment type="caution">
    <text evidence="3">The sequence shown here is derived from an EMBL/GenBank/DDBJ whole genome shotgun (WGS) entry which is preliminary data.</text>
</comment>
<evidence type="ECO:0000313" key="3">
    <source>
        <dbReference type="EMBL" id="KAF8762993.1"/>
    </source>
</evidence>
<reference evidence="3" key="1">
    <citation type="submission" date="2020-07" db="EMBL/GenBank/DDBJ databases">
        <title>Genome sequence and genetic diversity analysis of an under-domesticated orphan crop, white fonio (Digitaria exilis).</title>
        <authorList>
            <person name="Bennetzen J.L."/>
            <person name="Chen S."/>
            <person name="Ma X."/>
            <person name="Wang X."/>
            <person name="Yssel A.E.J."/>
            <person name="Chaluvadi S.R."/>
            <person name="Johnson M."/>
            <person name="Gangashetty P."/>
            <person name="Hamidou F."/>
            <person name="Sanogo M.D."/>
            <person name="Zwaenepoel A."/>
            <person name="Wallace J."/>
            <person name="Van De Peer Y."/>
            <person name="Van Deynze A."/>
        </authorList>
    </citation>
    <scope>NUCLEOTIDE SEQUENCE</scope>
    <source>
        <tissue evidence="3">Leaves</tissue>
    </source>
</reference>
<organism evidence="3 4">
    <name type="scientific">Digitaria exilis</name>
    <dbReference type="NCBI Taxonomy" id="1010633"/>
    <lineage>
        <taxon>Eukaryota</taxon>
        <taxon>Viridiplantae</taxon>
        <taxon>Streptophyta</taxon>
        <taxon>Embryophyta</taxon>
        <taxon>Tracheophyta</taxon>
        <taxon>Spermatophyta</taxon>
        <taxon>Magnoliopsida</taxon>
        <taxon>Liliopsida</taxon>
        <taxon>Poales</taxon>
        <taxon>Poaceae</taxon>
        <taxon>PACMAD clade</taxon>
        <taxon>Panicoideae</taxon>
        <taxon>Panicodae</taxon>
        <taxon>Paniceae</taxon>
        <taxon>Anthephorinae</taxon>
        <taxon>Digitaria</taxon>
    </lineage>
</organism>
<evidence type="ECO:0000256" key="2">
    <source>
        <dbReference type="SAM" id="MobiDB-lite"/>
    </source>
</evidence>
<dbReference type="Proteomes" id="UP000636709">
    <property type="component" value="Unassembled WGS sequence"/>
</dbReference>
<evidence type="ECO:0000313" key="4">
    <source>
        <dbReference type="Proteomes" id="UP000636709"/>
    </source>
</evidence>
<evidence type="ECO:0000256" key="1">
    <source>
        <dbReference type="SAM" id="Coils"/>
    </source>
</evidence>
<sequence length="497" mass="55814">MATSSTWTWKGRAFDAGQHLEESNRRRAAAPPGEPYAASKSVAVFPWGLSGDLAVVPRSLGCCESKRRHEGGAPRGGPGSCCATSSPPVTRLVAGFAAGALLRQGEREPTLMRLPRTPLARTFTGTRSKTSSQLLSELDECLATQGELQRQLDELRKEHDELKYELEVRAKIIRELELKIRVQLEVEIKVRLELEECRKEHGELESELQVRVKIILGLELKLKLLLEVEIKIRLELEECRETNDELQKQLDECEKEKVTLESELEACEVEEGRLHGQLEDARKTVGVLEEANEAARKAYDADKAKIMKEIEELKKMVCLVCWFHGGVVKENGEFENMKDVTRIVAYALVDLKTDMEWDQFKRLVEQASVPYLDVVVASRKTAGREGGRELVPQLGIQESTISQLGIGVIQQEQMQSKETECADDSDSETFSFDEIEPGTAHDYFPNEVFEMEEADQDDDDISEGSDGGDDNDGMAHPRFPLLELAYDDTHRAHMIAD</sequence>
<accession>A0A835FLV1</accession>
<feature type="coiled-coil region" evidence="1">
    <location>
        <begin position="229"/>
        <end position="316"/>
    </location>
</feature>
<keyword evidence="4" id="KW-1185">Reference proteome</keyword>
<proteinExistence type="predicted"/>
<dbReference type="AlphaFoldDB" id="A0A835FLV1"/>
<gene>
    <name evidence="3" type="ORF">HU200_008840</name>
</gene>
<protein>
    <submittedName>
        <fullName evidence="3">Uncharacterized protein</fullName>
    </submittedName>
</protein>
<feature type="compositionally biased region" description="Acidic residues" evidence="2">
    <location>
        <begin position="454"/>
        <end position="472"/>
    </location>
</feature>
<name>A0A835FLV1_9POAL</name>
<feature type="coiled-coil region" evidence="1">
    <location>
        <begin position="138"/>
        <end position="165"/>
    </location>
</feature>